<keyword evidence="2" id="KW-0732">Signal</keyword>
<name>A0A6I9USP9_SESIN</name>
<organism evidence="3 4">
    <name type="scientific">Sesamum indicum</name>
    <name type="common">Oriental sesame</name>
    <name type="synonym">Sesamum orientale</name>
    <dbReference type="NCBI Taxonomy" id="4182"/>
    <lineage>
        <taxon>Eukaryota</taxon>
        <taxon>Viridiplantae</taxon>
        <taxon>Streptophyta</taxon>
        <taxon>Embryophyta</taxon>
        <taxon>Tracheophyta</taxon>
        <taxon>Spermatophyta</taxon>
        <taxon>Magnoliopsida</taxon>
        <taxon>eudicotyledons</taxon>
        <taxon>Gunneridae</taxon>
        <taxon>Pentapetalae</taxon>
        <taxon>asterids</taxon>
        <taxon>lamiids</taxon>
        <taxon>Lamiales</taxon>
        <taxon>Pedaliaceae</taxon>
        <taxon>Sesamum</taxon>
    </lineage>
</organism>
<dbReference type="OrthoDB" id="10591360at2759"/>
<feature type="region of interest" description="Disordered" evidence="1">
    <location>
        <begin position="66"/>
        <end position="108"/>
    </location>
</feature>
<reference evidence="4" key="1">
    <citation type="submission" date="2025-08" db="UniProtKB">
        <authorList>
            <consortium name="RefSeq"/>
        </authorList>
    </citation>
    <scope>IDENTIFICATION</scope>
</reference>
<feature type="chain" id="PRO_5026844535" evidence="2">
    <location>
        <begin position="27"/>
        <end position="108"/>
    </location>
</feature>
<dbReference type="InParanoid" id="A0A6I9USP9"/>
<dbReference type="RefSeq" id="XP_011097819.1">
    <property type="nucleotide sequence ID" value="XM_011099517.2"/>
</dbReference>
<evidence type="ECO:0000313" key="3">
    <source>
        <dbReference type="Proteomes" id="UP000504604"/>
    </source>
</evidence>
<feature type="compositionally biased region" description="Basic residues" evidence="1">
    <location>
        <begin position="95"/>
        <end position="108"/>
    </location>
</feature>
<proteinExistence type="predicted"/>
<evidence type="ECO:0000313" key="4">
    <source>
        <dbReference type="RefSeq" id="XP_011097819.1"/>
    </source>
</evidence>
<protein>
    <submittedName>
        <fullName evidence="4">Endoribonuclease YSH1-like</fullName>
    </submittedName>
</protein>
<accession>A0A6I9USP9</accession>
<evidence type="ECO:0000256" key="1">
    <source>
        <dbReference type="SAM" id="MobiDB-lite"/>
    </source>
</evidence>
<feature type="compositionally biased region" description="Basic and acidic residues" evidence="1">
    <location>
        <begin position="66"/>
        <end position="80"/>
    </location>
</feature>
<keyword evidence="3" id="KW-1185">Reference proteome</keyword>
<dbReference type="AlphaFoldDB" id="A0A6I9USP9"/>
<gene>
    <name evidence="4" type="primary">LOC105176648</name>
</gene>
<sequence>MAAKSLIFLGLVFAIILVVSSHVVSARNDPGLPQTEGDVQVDGWHDHHHHYHHHCHYPHCQELEADGDHTEAQSHEEAGKKAAKSSDGAEVDGHYKHKPKKCKHWPHC</sequence>
<dbReference type="Proteomes" id="UP000504604">
    <property type="component" value="Linkage group LG14"/>
</dbReference>
<dbReference type="GeneID" id="105176648"/>
<feature type="signal peptide" evidence="2">
    <location>
        <begin position="1"/>
        <end position="26"/>
    </location>
</feature>
<evidence type="ECO:0000256" key="2">
    <source>
        <dbReference type="SAM" id="SignalP"/>
    </source>
</evidence>
<dbReference type="KEGG" id="sind:105176648"/>
<dbReference type="Gramene" id="SIN_1004953.t">
    <property type="protein sequence ID" value="SIN_1004953.t"/>
    <property type="gene ID" value="SIN_1004953"/>
</dbReference>